<keyword evidence="3" id="KW-1185">Reference proteome</keyword>
<dbReference type="WormBase" id="SRAE_X000055400">
    <property type="protein sequence ID" value="SRP04698"/>
    <property type="gene ID" value="WBGene00266113"/>
</dbReference>
<organism evidence="2">
    <name type="scientific">Strongyloides ratti</name>
    <name type="common">Parasitic roundworm</name>
    <dbReference type="NCBI Taxonomy" id="34506"/>
    <lineage>
        <taxon>Eukaryota</taxon>
        <taxon>Metazoa</taxon>
        <taxon>Ecdysozoa</taxon>
        <taxon>Nematoda</taxon>
        <taxon>Chromadorea</taxon>
        <taxon>Rhabditida</taxon>
        <taxon>Tylenchina</taxon>
        <taxon>Panagrolaimomorpha</taxon>
        <taxon>Strongyloidoidea</taxon>
        <taxon>Strongyloididae</taxon>
        <taxon>Strongyloides</taxon>
    </lineage>
</organism>
<accession>A0A090LSR4</accession>
<gene>
    <name evidence="2 4 5" type="ORF">SRAE_X000055400</name>
</gene>
<dbReference type="RefSeq" id="XP_024510423.1">
    <property type="nucleotide sequence ID" value="XM_024644911.1"/>
</dbReference>
<feature type="chain" id="PRO_5015031244" evidence="1">
    <location>
        <begin position="24"/>
        <end position="76"/>
    </location>
</feature>
<evidence type="ECO:0000256" key="1">
    <source>
        <dbReference type="SAM" id="SignalP"/>
    </source>
</evidence>
<dbReference type="Proteomes" id="UP000035682">
    <property type="component" value="Unplaced"/>
</dbReference>
<dbReference type="GeneID" id="36383607"/>
<reference evidence="4" key="2">
    <citation type="submission" date="2020-12" db="UniProtKB">
        <authorList>
            <consortium name="WormBaseParasite"/>
        </authorList>
    </citation>
    <scope>IDENTIFICATION</scope>
</reference>
<evidence type="ECO:0000313" key="5">
    <source>
        <dbReference type="WormBase" id="SRAE_X000055400"/>
    </source>
</evidence>
<reference evidence="2 3" key="1">
    <citation type="submission" date="2014-09" db="EMBL/GenBank/DDBJ databases">
        <authorList>
            <person name="Martin A.A."/>
        </authorList>
    </citation>
    <scope>NUCLEOTIDE SEQUENCE</scope>
    <source>
        <strain evidence="3">ED321</strain>
        <strain evidence="2">ED321 Heterogonic</strain>
    </source>
</reference>
<sequence>MRFITYLSIFIIFAIFAIEFTLEKETPELNDSEKEKVAVELLAKIGAEIDGEVSKYFDNINGNSNLFSYIKSLVGK</sequence>
<feature type="signal peptide" evidence="1">
    <location>
        <begin position="1"/>
        <end position="23"/>
    </location>
</feature>
<evidence type="ECO:0000313" key="3">
    <source>
        <dbReference type="Proteomes" id="UP000035682"/>
    </source>
</evidence>
<dbReference type="CTD" id="36383607"/>
<keyword evidence="1" id="KW-0732">Signal</keyword>
<evidence type="ECO:0000313" key="4">
    <source>
        <dbReference type="WBParaSite" id="SRAE_X000055400.1"/>
    </source>
</evidence>
<evidence type="ECO:0000313" key="2">
    <source>
        <dbReference type="EMBL" id="CEF71227.1"/>
    </source>
</evidence>
<dbReference type="EMBL" id="LN609530">
    <property type="protein sequence ID" value="CEF71227.1"/>
    <property type="molecule type" value="Genomic_DNA"/>
</dbReference>
<dbReference type="WBParaSite" id="SRAE_X000055400.1">
    <property type="protein sequence ID" value="SRAE_X000055400.1"/>
    <property type="gene ID" value="WBGene00266113"/>
</dbReference>
<proteinExistence type="predicted"/>
<name>A0A090LSR4_STRRB</name>
<protein>
    <submittedName>
        <fullName evidence="2 4">Uncharacterized protein</fullName>
    </submittedName>
</protein>
<dbReference type="AlphaFoldDB" id="A0A090LSR4"/>